<dbReference type="InterPro" id="IPR011044">
    <property type="entry name" value="Quino_amine_DH_bsu"/>
</dbReference>
<keyword evidence="2" id="KW-1185">Reference proteome</keyword>
<dbReference type="RefSeq" id="WP_188443982.1">
    <property type="nucleotide sequence ID" value="NZ_BMFD01000014.1"/>
</dbReference>
<protein>
    <recommendedName>
        <fullName evidence="3">6-bladed beta-propeller protein</fullName>
    </recommendedName>
</protein>
<reference evidence="2" key="1">
    <citation type="journal article" date="2019" name="Int. J. Syst. Evol. Microbiol.">
        <title>The Global Catalogue of Microorganisms (GCM) 10K type strain sequencing project: providing services to taxonomists for standard genome sequencing and annotation.</title>
        <authorList>
            <consortium name="The Broad Institute Genomics Platform"/>
            <consortium name="The Broad Institute Genome Sequencing Center for Infectious Disease"/>
            <person name="Wu L."/>
            <person name="Ma J."/>
        </authorList>
    </citation>
    <scope>NUCLEOTIDE SEQUENCE [LARGE SCALE GENOMIC DNA]</scope>
    <source>
        <strain evidence="2">CGMCC 1.12479</strain>
    </source>
</reference>
<name>A0ABQ1N0T4_9BACT</name>
<gene>
    <name evidence="1" type="ORF">GCM10010993_30640</name>
</gene>
<comment type="caution">
    <text evidence="1">The sequence shown here is derived from an EMBL/GenBank/DDBJ whole genome shotgun (WGS) entry which is preliminary data.</text>
</comment>
<evidence type="ECO:0000313" key="1">
    <source>
        <dbReference type="EMBL" id="GGC49984.1"/>
    </source>
</evidence>
<dbReference type="PROSITE" id="PS51257">
    <property type="entry name" value="PROKAR_LIPOPROTEIN"/>
    <property type="match status" value="1"/>
</dbReference>
<dbReference type="EMBL" id="BMFD01000014">
    <property type="protein sequence ID" value="GGC49984.1"/>
    <property type="molecule type" value="Genomic_DNA"/>
</dbReference>
<dbReference type="InterPro" id="IPR011042">
    <property type="entry name" value="6-blade_b-propeller_TolB-like"/>
</dbReference>
<accession>A0ABQ1N0T4</accession>
<dbReference type="Gene3D" id="2.120.10.30">
    <property type="entry name" value="TolB, C-terminal domain"/>
    <property type="match status" value="1"/>
</dbReference>
<evidence type="ECO:0000313" key="2">
    <source>
        <dbReference type="Proteomes" id="UP000635885"/>
    </source>
</evidence>
<dbReference type="Proteomes" id="UP000635885">
    <property type="component" value="Unassembled WGS sequence"/>
</dbReference>
<organism evidence="1 2">
    <name type="scientific">Belliella aquatica</name>
    <dbReference type="NCBI Taxonomy" id="1323734"/>
    <lineage>
        <taxon>Bacteria</taxon>
        <taxon>Pseudomonadati</taxon>
        <taxon>Bacteroidota</taxon>
        <taxon>Cytophagia</taxon>
        <taxon>Cytophagales</taxon>
        <taxon>Cyclobacteriaceae</taxon>
        <taxon>Belliella</taxon>
    </lineage>
</organism>
<dbReference type="SUPFAM" id="SSF50969">
    <property type="entry name" value="YVTN repeat-like/Quinoprotein amine dehydrogenase"/>
    <property type="match status" value="1"/>
</dbReference>
<evidence type="ECO:0008006" key="3">
    <source>
        <dbReference type="Google" id="ProtNLM"/>
    </source>
</evidence>
<dbReference type="Pfam" id="PF17170">
    <property type="entry name" value="DUF5128"/>
    <property type="match status" value="1"/>
</dbReference>
<sequence>MKRSKPKIHLIFIFSVSIFFSCSKSNSFDGYETLKGGEVLIKIEDVPFEKLPYADSIMTVEKVVVLESGKETFIGTFDKISIIDDIIYIMDKSITYSIFAFDLEGKFLWKIADLGEGPEEYIELRDFTVSKDSETLDLLDYGGRKIMKFNKKTGELVEKIKLDFKSYASAIEKKDGLYLSSGDNACIKLVQCHNLLFLDQKFKVLSQSNPINPYLENYDYSNFMGFSRNGERVYFTELFNDTIYEVNTGEKKLAAAFVIDFGKYSIPHDMIYSKKNTGYGSLIDFKMNNPVTTGIHDYFVSDSFLFFRYGNPHLQNVIIDLNDNKSLSYNRSLIGNSLLHGEIKATYKNTFVKAISSEMIDKFLKEGFYGKDSLVFRERNPEFFEIIKDMDSSHNGIISFINFNLN</sequence>
<proteinExistence type="predicted"/>